<keyword evidence="4 6" id="KW-0378">Hydrolase</keyword>
<keyword evidence="5 6" id="KW-0720">Serine protease</keyword>
<feature type="compositionally biased region" description="Basic and acidic residues" evidence="7">
    <location>
        <begin position="439"/>
        <end position="448"/>
    </location>
</feature>
<dbReference type="PANTHER" id="PTHR43806">
    <property type="entry name" value="PEPTIDASE S8"/>
    <property type="match status" value="1"/>
</dbReference>
<comment type="similarity">
    <text evidence="1 6">Belongs to the peptidase S8 family.</text>
</comment>
<dbReference type="PRINTS" id="PR00723">
    <property type="entry name" value="SUBTILISIN"/>
</dbReference>
<evidence type="ECO:0000256" key="7">
    <source>
        <dbReference type="SAM" id="MobiDB-lite"/>
    </source>
</evidence>
<dbReference type="GO" id="GO:0004252">
    <property type="term" value="F:serine-type endopeptidase activity"/>
    <property type="evidence" value="ECO:0007669"/>
    <property type="project" value="UniProtKB-UniRule"/>
</dbReference>
<evidence type="ECO:0000313" key="9">
    <source>
        <dbReference type="EMBL" id="NOT34093.1"/>
    </source>
</evidence>
<sequence length="448" mass="47219">MSSMLNPIRRQFTMVFLFALVGMAAGCSRAPLPGAPESPEHLVHFLTEPSRVTNSSDELEEVIVILRAGVDPIQFASEFGATLAEFDDWGCARFVPNPNESADLLAARMELDSRAITAEQDEMTETAESRQKSVSFDDGLGSPQAYFGQAQALPIGLAIAHQVSRGGNVKVAILDTGADLTHPVLSRRIVGGWDFIDNDADPSDVQNGIDDDGDGDLDEAYGHGTHVAGIVSLVAPDAQLLIVRVLDADGRGDMMNVAQGIIWAKQHGARVINLSLGSLNSSDMVQYALEYADEMGLVVSVASAGNWGAAAPVEYPARSSHALAVAALDNSDQRAAFSSYGSWVDFAAPGIAIRSAFPGGGYALWSGTSMSAPFLAGASALLLSVHPTWDMDMVENRLSSTARSLEARNPGLDDLLGEGALDIGAALAPDMRPTSTTGGKKETTNRGM</sequence>
<proteinExistence type="inferred from homology"/>
<dbReference type="GO" id="GO:0046872">
    <property type="term" value="F:metal ion binding"/>
    <property type="evidence" value="ECO:0007669"/>
    <property type="project" value="UniProtKB-KW"/>
</dbReference>
<dbReference type="AlphaFoldDB" id="A0A849SK80"/>
<accession>A0A849SK80</accession>
<dbReference type="InterPro" id="IPR000209">
    <property type="entry name" value="Peptidase_S8/S53_dom"/>
</dbReference>
<evidence type="ECO:0000259" key="8">
    <source>
        <dbReference type="Pfam" id="PF00082"/>
    </source>
</evidence>
<feature type="domain" description="Peptidase S8/S53" evidence="8">
    <location>
        <begin position="166"/>
        <end position="419"/>
    </location>
</feature>
<evidence type="ECO:0000313" key="10">
    <source>
        <dbReference type="Proteomes" id="UP000580839"/>
    </source>
</evidence>
<evidence type="ECO:0000256" key="1">
    <source>
        <dbReference type="ARBA" id="ARBA00011073"/>
    </source>
</evidence>
<dbReference type="Gene3D" id="3.40.50.200">
    <property type="entry name" value="Peptidase S8/S53 domain"/>
    <property type="match status" value="1"/>
</dbReference>
<dbReference type="InterPro" id="IPR015500">
    <property type="entry name" value="Peptidase_S8_subtilisin-rel"/>
</dbReference>
<dbReference type="InterPro" id="IPR050131">
    <property type="entry name" value="Peptidase_S8_subtilisin-like"/>
</dbReference>
<feature type="active site" description="Charge relay system" evidence="6">
    <location>
        <position position="223"/>
    </location>
</feature>
<evidence type="ECO:0000256" key="5">
    <source>
        <dbReference type="ARBA" id="ARBA00022825"/>
    </source>
</evidence>
<feature type="region of interest" description="Disordered" evidence="7">
    <location>
        <begin position="428"/>
        <end position="448"/>
    </location>
</feature>
<evidence type="ECO:0000256" key="6">
    <source>
        <dbReference type="PROSITE-ProRule" id="PRU01240"/>
    </source>
</evidence>
<name>A0A849SK80_UNCEI</name>
<dbReference type="CDD" id="cd07477">
    <property type="entry name" value="Peptidases_S8_Subtilisin_subset"/>
    <property type="match status" value="1"/>
</dbReference>
<dbReference type="SUPFAM" id="SSF52743">
    <property type="entry name" value="Subtilisin-like"/>
    <property type="match status" value="1"/>
</dbReference>
<evidence type="ECO:0000256" key="3">
    <source>
        <dbReference type="ARBA" id="ARBA00022723"/>
    </source>
</evidence>
<keyword evidence="2 6" id="KW-0645">Protease</keyword>
<comment type="caution">
    <text evidence="9">The sequence shown here is derived from an EMBL/GenBank/DDBJ whole genome shotgun (WGS) entry which is preliminary data.</text>
</comment>
<dbReference type="PANTHER" id="PTHR43806:SF11">
    <property type="entry name" value="CEREVISIN-RELATED"/>
    <property type="match status" value="1"/>
</dbReference>
<gene>
    <name evidence="9" type="ORF">HOP12_07980</name>
</gene>
<protein>
    <submittedName>
        <fullName evidence="9">S8 family peptidase</fullName>
    </submittedName>
</protein>
<dbReference type="InterPro" id="IPR036852">
    <property type="entry name" value="Peptidase_S8/S53_dom_sf"/>
</dbReference>
<dbReference type="Pfam" id="PF00082">
    <property type="entry name" value="Peptidase_S8"/>
    <property type="match status" value="1"/>
</dbReference>
<dbReference type="EMBL" id="JABFRW010000093">
    <property type="protein sequence ID" value="NOT34093.1"/>
    <property type="molecule type" value="Genomic_DNA"/>
</dbReference>
<dbReference type="GO" id="GO:0006508">
    <property type="term" value="P:proteolysis"/>
    <property type="evidence" value="ECO:0007669"/>
    <property type="project" value="UniProtKB-KW"/>
</dbReference>
<reference evidence="9 10" key="1">
    <citation type="submission" date="2020-04" db="EMBL/GenBank/DDBJ databases">
        <title>Metagenomic profiling of ammonia- and methane-oxidizing microorganisms in a Dutch drinking water treatment plant.</title>
        <authorList>
            <person name="Poghosyan L."/>
            <person name="Leucker S."/>
        </authorList>
    </citation>
    <scope>NUCLEOTIDE SEQUENCE [LARGE SCALE GENOMIC DNA]</scope>
    <source>
        <strain evidence="9">S-RSF-IL-03</strain>
    </source>
</reference>
<dbReference type="InterPro" id="IPR034202">
    <property type="entry name" value="Subtilisin_Carlsberg-like"/>
</dbReference>
<dbReference type="PROSITE" id="PS51892">
    <property type="entry name" value="SUBTILASE"/>
    <property type="match status" value="1"/>
</dbReference>
<keyword evidence="3" id="KW-0479">Metal-binding</keyword>
<dbReference type="Proteomes" id="UP000580839">
    <property type="component" value="Unassembled WGS sequence"/>
</dbReference>
<feature type="active site" description="Charge relay system" evidence="6">
    <location>
        <position position="369"/>
    </location>
</feature>
<evidence type="ECO:0000256" key="4">
    <source>
        <dbReference type="ARBA" id="ARBA00022801"/>
    </source>
</evidence>
<organism evidence="9 10">
    <name type="scientific">Eiseniibacteriota bacterium</name>
    <dbReference type="NCBI Taxonomy" id="2212470"/>
    <lineage>
        <taxon>Bacteria</taxon>
        <taxon>Candidatus Eiseniibacteriota</taxon>
    </lineage>
</organism>
<feature type="active site" description="Charge relay system" evidence="6">
    <location>
        <position position="175"/>
    </location>
</feature>
<evidence type="ECO:0000256" key="2">
    <source>
        <dbReference type="ARBA" id="ARBA00022670"/>
    </source>
</evidence>